<evidence type="ECO:0000256" key="13">
    <source>
        <dbReference type="ARBA" id="ARBA00023237"/>
    </source>
</evidence>
<evidence type="ECO:0000259" key="18">
    <source>
        <dbReference type="Pfam" id="PF00593"/>
    </source>
</evidence>
<dbReference type="AlphaFoldDB" id="A0A4V1LSK1"/>
<evidence type="ECO:0000256" key="8">
    <source>
        <dbReference type="ARBA" id="ARBA00023004"/>
    </source>
</evidence>
<evidence type="ECO:0000256" key="4">
    <source>
        <dbReference type="ARBA" id="ARBA00022452"/>
    </source>
</evidence>
<keyword evidence="11 14" id="KW-0472">Membrane</keyword>
<feature type="short sequence motif" description="TonB C-terminal box" evidence="15">
    <location>
        <begin position="646"/>
        <end position="663"/>
    </location>
</feature>
<keyword evidence="12 20" id="KW-0675">Receptor</keyword>
<keyword evidence="4 14" id="KW-1134">Transmembrane beta strand</keyword>
<dbReference type="GO" id="GO:0009279">
    <property type="term" value="C:cell outer membrane"/>
    <property type="evidence" value="ECO:0007669"/>
    <property type="project" value="UniProtKB-SubCell"/>
</dbReference>
<sequence>MESSNVHLQKKSALCLAIGLAISHSAWAEPDSQFEEVVVWGTKVSSDSESLIADDMALKQADHMSDILRDIPGVDVGGTHSVNQRINIRGLNETDLDIRLDGASQHANMFHHIGNLTLNPDILKSADIKVGNNSVTQGGLGGAVNFETKNAKDLLENDQEFGGRLFGGFADNNSRQTSLTLFGQLSDDVDAMVYGHQIQRNNFRDGEGEETFGTAGDVVNLLAKVGIEPADGHRIELAYDAYRDKGDYSPRPDMNGEANAGLSGDLLLPTQYDRDTVTLGYTLKTSSLKGKATLFNSKTFIERDESQTGWARFGRESINTATNSNTGGNVTLQSDIVIAGLKNQLTYGVDYLSKTSKSEFGDTEFMSESAKSAAAFVENTLHINKKWDFTAGLRFDDYRRNAMTGSHDFSDTTWSLGTEYAVTPEWTVFANTRTLFKGPELLETFIKYQDKTYLADDIKAETGQNTQGGVRFAKTVGEHSFSSNLTLFNTRINDHISEQWNGNGYLLKNTGDVEYKGAELSASYGYENVSAKLSYSKSDNKDLATGDAVTANGRSTDIGDSIALTVDYEAENIETLFGWTSVFVLDEKNVLAGKPIKEGYNVHNVYAQWMPSDIESLSVTLGIDNVLNETYVSHASRSGAARGFTTDDYEPGRNIKVSASYQF</sequence>
<evidence type="ECO:0000256" key="9">
    <source>
        <dbReference type="ARBA" id="ARBA00023065"/>
    </source>
</evidence>
<dbReference type="NCBIfam" id="TIGR01783">
    <property type="entry name" value="TonB-siderophor"/>
    <property type="match status" value="1"/>
</dbReference>
<dbReference type="InterPro" id="IPR036942">
    <property type="entry name" value="Beta-barrel_TonB_sf"/>
</dbReference>
<evidence type="ECO:0000256" key="7">
    <source>
        <dbReference type="ARBA" id="ARBA00022729"/>
    </source>
</evidence>
<protein>
    <submittedName>
        <fullName evidence="20">TonB-dependent siderophore receptor</fullName>
    </submittedName>
</protein>
<organism evidence="20 21">
    <name type="scientific">Veronia nyctiphanis</name>
    <dbReference type="NCBI Taxonomy" id="1278244"/>
    <lineage>
        <taxon>Bacteria</taxon>
        <taxon>Pseudomonadati</taxon>
        <taxon>Pseudomonadota</taxon>
        <taxon>Gammaproteobacteria</taxon>
        <taxon>Vibrionales</taxon>
        <taxon>Vibrionaceae</taxon>
        <taxon>Veronia</taxon>
    </lineage>
</organism>
<dbReference type="SUPFAM" id="SSF56935">
    <property type="entry name" value="Porins"/>
    <property type="match status" value="1"/>
</dbReference>
<dbReference type="PANTHER" id="PTHR30069">
    <property type="entry name" value="TONB-DEPENDENT OUTER MEMBRANE RECEPTOR"/>
    <property type="match status" value="1"/>
</dbReference>
<comment type="similarity">
    <text evidence="2 14 16">Belongs to the TonB-dependent receptor family.</text>
</comment>
<evidence type="ECO:0000313" key="21">
    <source>
        <dbReference type="Proteomes" id="UP000290287"/>
    </source>
</evidence>
<keyword evidence="5" id="KW-0410">Iron transport</keyword>
<evidence type="ECO:0000256" key="10">
    <source>
        <dbReference type="ARBA" id="ARBA00023077"/>
    </source>
</evidence>
<dbReference type="InterPro" id="IPR010917">
    <property type="entry name" value="TonB_rcpt_CS"/>
</dbReference>
<dbReference type="Pfam" id="PF07715">
    <property type="entry name" value="Plug"/>
    <property type="match status" value="1"/>
</dbReference>
<dbReference type="GO" id="GO:0015344">
    <property type="term" value="F:siderophore uptake transmembrane transporter activity"/>
    <property type="evidence" value="ECO:0007669"/>
    <property type="project" value="TreeGrafter"/>
</dbReference>
<dbReference type="Gene3D" id="2.40.170.20">
    <property type="entry name" value="TonB-dependent receptor, beta-barrel domain"/>
    <property type="match status" value="1"/>
</dbReference>
<comment type="subcellular location">
    <subcellularLocation>
        <location evidence="1 14">Cell outer membrane</location>
        <topology evidence="1 14">Multi-pass membrane protein</topology>
    </subcellularLocation>
</comment>
<evidence type="ECO:0000256" key="2">
    <source>
        <dbReference type="ARBA" id="ARBA00009810"/>
    </source>
</evidence>
<name>A0A4V1LSK1_9GAMM</name>
<evidence type="ECO:0000256" key="14">
    <source>
        <dbReference type="PROSITE-ProRule" id="PRU01360"/>
    </source>
</evidence>
<evidence type="ECO:0000256" key="5">
    <source>
        <dbReference type="ARBA" id="ARBA00022496"/>
    </source>
</evidence>
<dbReference type="InterPro" id="IPR037066">
    <property type="entry name" value="Plug_dom_sf"/>
</dbReference>
<keyword evidence="3 14" id="KW-0813">Transport</keyword>
<keyword evidence="6 14" id="KW-0812">Transmembrane</keyword>
<dbReference type="InterPro" id="IPR012910">
    <property type="entry name" value="Plug_dom"/>
</dbReference>
<evidence type="ECO:0000256" key="17">
    <source>
        <dbReference type="SAM" id="SignalP"/>
    </source>
</evidence>
<keyword evidence="21" id="KW-1185">Reference proteome</keyword>
<feature type="signal peptide" evidence="17">
    <location>
        <begin position="1"/>
        <end position="28"/>
    </location>
</feature>
<evidence type="ECO:0000256" key="15">
    <source>
        <dbReference type="PROSITE-ProRule" id="PRU10144"/>
    </source>
</evidence>
<reference evidence="20 21" key="1">
    <citation type="submission" date="2017-10" db="EMBL/GenBank/DDBJ databases">
        <title>Nyctiphanis sp. nov., isolated from the stomach of the euphausiid Nyctiphanes simplex (Hansen, 1911) in the Gulf of California.</title>
        <authorList>
            <person name="Gomez-Gil B."/>
            <person name="Aguilar-Mendez M."/>
            <person name="Lopez-Cortes A."/>
            <person name="Gomez-Gutierrez J."/>
            <person name="Roque A."/>
            <person name="Lang E."/>
            <person name="Gonzalez-Castillo A."/>
        </authorList>
    </citation>
    <scope>NUCLEOTIDE SEQUENCE [LARGE SCALE GENOMIC DNA]</scope>
    <source>
        <strain evidence="20 21">CAIM 600</strain>
    </source>
</reference>
<dbReference type="PANTHER" id="PTHR30069:SF41">
    <property type="entry name" value="HEME_HEMOPEXIN UTILIZATION PROTEIN C"/>
    <property type="match status" value="1"/>
</dbReference>
<dbReference type="OrthoDB" id="9760494at2"/>
<feature type="domain" description="TonB-dependent receptor plug" evidence="19">
    <location>
        <begin position="49"/>
        <end position="141"/>
    </location>
</feature>
<evidence type="ECO:0000259" key="19">
    <source>
        <dbReference type="Pfam" id="PF07715"/>
    </source>
</evidence>
<accession>A0A4V1LSK1</accession>
<dbReference type="PROSITE" id="PS52016">
    <property type="entry name" value="TONB_DEPENDENT_REC_3"/>
    <property type="match status" value="1"/>
</dbReference>
<dbReference type="Gene3D" id="2.170.130.10">
    <property type="entry name" value="TonB-dependent receptor, plug domain"/>
    <property type="match status" value="1"/>
</dbReference>
<dbReference type="Pfam" id="PF00593">
    <property type="entry name" value="TonB_dep_Rec_b-barrel"/>
    <property type="match status" value="1"/>
</dbReference>
<dbReference type="GO" id="GO:0038023">
    <property type="term" value="F:signaling receptor activity"/>
    <property type="evidence" value="ECO:0007669"/>
    <property type="project" value="InterPro"/>
</dbReference>
<dbReference type="InterPro" id="IPR039426">
    <property type="entry name" value="TonB-dep_rcpt-like"/>
</dbReference>
<dbReference type="RefSeq" id="WP_129123469.1">
    <property type="nucleotide sequence ID" value="NZ_PEIB01000028.1"/>
</dbReference>
<keyword evidence="10 16" id="KW-0798">TonB box</keyword>
<keyword evidence="13 14" id="KW-0998">Cell outer membrane</keyword>
<dbReference type="InterPro" id="IPR010105">
    <property type="entry name" value="TonB_sidphr_rcpt"/>
</dbReference>
<evidence type="ECO:0000256" key="16">
    <source>
        <dbReference type="RuleBase" id="RU003357"/>
    </source>
</evidence>
<proteinExistence type="inferred from homology"/>
<dbReference type="Proteomes" id="UP000290287">
    <property type="component" value="Unassembled WGS sequence"/>
</dbReference>
<gene>
    <name evidence="20" type="ORF">CS022_18440</name>
</gene>
<dbReference type="CDD" id="cd01347">
    <property type="entry name" value="ligand_gated_channel"/>
    <property type="match status" value="1"/>
</dbReference>
<keyword evidence="7 17" id="KW-0732">Signal</keyword>
<keyword evidence="8" id="KW-0408">Iron</keyword>
<evidence type="ECO:0000256" key="1">
    <source>
        <dbReference type="ARBA" id="ARBA00004571"/>
    </source>
</evidence>
<feature type="domain" description="TonB-dependent receptor-like beta-barrel" evidence="18">
    <location>
        <begin position="237"/>
        <end position="626"/>
    </location>
</feature>
<evidence type="ECO:0000256" key="12">
    <source>
        <dbReference type="ARBA" id="ARBA00023170"/>
    </source>
</evidence>
<evidence type="ECO:0000313" key="20">
    <source>
        <dbReference type="EMBL" id="RXJ71978.1"/>
    </source>
</evidence>
<keyword evidence="9" id="KW-0406">Ion transport</keyword>
<evidence type="ECO:0000256" key="6">
    <source>
        <dbReference type="ARBA" id="ARBA00022692"/>
    </source>
</evidence>
<evidence type="ECO:0000256" key="3">
    <source>
        <dbReference type="ARBA" id="ARBA00022448"/>
    </source>
</evidence>
<evidence type="ECO:0000256" key="11">
    <source>
        <dbReference type="ARBA" id="ARBA00023136"/>
    </source>
</evidence>
<dbReference type="InterPro" id="IPR000531">
    <property type="entry name" value="Beta-barrel_TonB"/>
</dbReference>
<dbReference type="EMBL" id="PEIB01000028">
    <property type="protein sequence ID" value="RXJ71978.1"/>
    <property type="molecule type" value="Genomic_DNA"/>
</dbReference>
<comment type="caution">
    <text evidence="20">The sequence shown here is derived from an EMBL/GenBank/DDBJ whole genome shotgun (WGS) entry which is preliminary data.</text>
</comment>
<dbReference type="PROSITE" id="PS01156">
    <property type="entry name" value="TONB_DEPENDENT_REC_2"/>
    <property type="match status" value="1"/>
</dbReference>
<feature type="chain" id="PRO_5020500146" evidence="17">
    <location>
        <begin position="29"/>
        <end position="663"/>
    </location>
</feature>
<dbReference type="GO" id="GO:0044718">
    <property type="term" value="P:siderophore transmembrane transport"/>
    <property type="evidence" value="ECO:0007669"/>
    <property type="project" value="TreeGrafter"/>
</dbReference>